<evidence type="ECO:0000313" key="3">
    <source>
        <dbReference type="EMBL" id="MBT0768207.1"/>
    </source>
</evidence>
<dbReference type="Gene3D" id="3.40.50.300">
    <property type="entry name" value="P-loop containing nucleotide triphosphate hydrolases"/>
    <property type="match status" value="1"/>
</dbReference>
<dbReference type="PANTHER" id="PTHR43681:SF1">
    <property type="entry name" value="SARCALUMENIN"/>
    <property type="match status" value="1"/>
</dbReference>
<feature type="domain" description="Dynamin N-terminal" evidence="2">
    <location>
        <begin position="87"/>
        <end position="246"/>
    </location>
</feature>
<evidence type="ECO:0000313" key="4">
    <source>
        <dbReference type="Proteomes" id="UP001197247"/>
    </source>
</evidence>
<evidence type="ECO:0000259" key="2">
    <source>
        <dbReference type="Pfam" id="PF00350"/>
    </source>
</evidence>
<sequence>MDPGTPGLTASCPGCARDNPGDSSFCGGCGQRLEPGATGTGTGTDQINRTTGVLDLARNLAEQHERQDLSRHLAGTQARLAGRILGVVVVGEFKRGKSTLVNALLQNEVCPVDADVATAVPMFVRHGDAPKATAYFGQSRDPGETALDSEPVEIGELAVFVEDSRNSGLHSVEIALPHPLLEDGLCLIDTPGVGGLESTHGAMTMGVLGSACAMVFVTDASQELTAPEMTFLKDALERVPRAVCVVSKTDIYPHWRSIVELNRAHLAAHGVDDVPVVPVSSFLQLESEQTRDESGFVDLLDWLRTEVAEPAASEAVTAAHRDLGFVREQLSLEIAAEQRVLSSPEIGPVVTEQLRASAERTRRLLEPDSQWQQRLSDGMEDLIADIHHDLDERLRRLAGRAEQLIDRTDPEQNWPTMEAWIQRQAILAATANHELLAARAADLSAEVASSFAAESGVPLRLGLSAPAELLHGVHLGQVELPPGEPLIPKMVFLGRTAAMVPSLAVPMILQHPEYIPLMGPLALILGAGIGKKILHDDYERLVHQRRQQAKTVCRAFIDEAKFVVDKDCKDSLRRTWRELRDDFGARAQVLHETSRRAMHSVERAGRLDERQRRARSAELDGDRRNLDALQRPRVEK</sequence>
<accession>A0ABS5TAW0</accession>
<gene>
    <name evidence="3" type="ORF">KIH74_04690</name>
</gene>
<proteinExistence type="predicted"/>
<name>A0ABS5TAW0_9ACTN</name>
<dbReference type="InterPro" id="IPR051943">
    <property type="entry name" value="TRAFAC_Dynamin-like_GTPase"/>
</dbReference>
<feature type="region of interest" description="Disordered" evidence="1">
    <location>
        <begin position="602"/>
        <end position="636"/>
    </location>
</feature>
<dbReference type="SUPFAM" id="SSF52540">
    <property type="entry name" value="P-loop containing nucleoside triphosphate hydrolases"/>
    <property type="match status" value="1"/>
</dbReference>
<comment type="caution">
    <text evidence="3">The sequence shown here is derived from an EMBL/GenBank/DDBJ whole genome shotgun (WGS) entry which is preliminary data.</text>
</comment>
<dbReference type="RefSeq" id="WP_214154511.1">
    <property type="nucleotide sequence ID" value="NZ_JAHBAY010000002.1"/>
</dbReference>
<reference evidence="3 4" key="1">
    <citation type="submission" date="2021-05" db="EMBL/GenBank/DDBJ databases">
        <title>Kineosporia and Streptomyces sp. nov. two new marine actinobacteria isolated from Coral.</title>
        <authorList>
            <person name="Buangrab K."/>
            <person name="Sutthacheep M."/>
            <person name="Yeemin T."/>
            <person name="Harunari E."/>
            <person name="Igarashi Y."/>
            <person name="Kanchanasin P."/>
            <person name="Tanasupawat S."/>
            <person name="Phongsopitanun W."/>
        </authorList>
    </citation>
    <scope>NUCLEOTIDE SEQUENCE [LARGE SCALE GENOMIC DNA]</scope>
    <source>
        <strain evidence="3 4">J2-2</strain>
    </source>
</reference>
<organism evidence="3 4">
    <name type="scientific">Kineosporia corallincola</name>
    <dbReference type="NCBI Taxonomy" id="2835133"/>
    <lineage>
        <taxon>Bacteria</taxon>
        <taxon>Bacillati</taxon>
        <taxon>Actinomycetota</taxon>
        <taxon>Actinomycetes</taxon>
        <taxon>Kineosporiales</taxon>
        <taxon>Kineosporiaceae</taxon>
        <taxon>Kineosporia</taxon>
    </lineage>
</organism>
<dbReference type="InterPro" id="IPR045063">
    <property type="entry name" value="Dynamin_N"/>
</dbReference>
<dbReference type="PANTHER" id="PTHR43681">
    <property type="entry name" value="TRANSMEMBRANE GTPASE FZO"/>
    <property type="match status" value="1"/>
</dbReference>
<dbReference type="Proteomes" id="UP001197247">
    <property type="component" value="Unassembled WGS sequence"/>
</dbReference>
<keyword evidence="4" id="KW-1185">Reference proteome</keyword>
<dbReference type="Pfam" id="PF00350">
    <property type="entry name" value="Dynamin_N"/>
    <property type="match status" value="1"/>
</dbReference>
<dbReference type="EMBL" id="JAHBAY010000002">
    <property type="protein sequence ID" value="MBT0768207.1"/>
    <property type="molecule type" value="Genomic_DNA"/>
</dbReference>
<evidence type="ECO:0000256" key="1">
    <source>
        <dbReference type="SAM" id="MobiDB-lite"/>
    </source>
</evidence>
<protein>
    <submittedName>
        <fullName evidence="3">Dynamin family protein</fullName>
    </submittedName>
</protein>
<dbReference type="InterPro" id="IPR027417">
    <property type="entry name" value="P-loop_NTPase"/>
</dbReference>